<dbReference type="EMBL" id="CM007891">
    <property type="protein sequence ID" value="OTG35190.1"/>
    <property type="molecule type" value="Genomic_DNA"/>
</dbReference>
<gene>
    <name evidence="1" type="ORF">HannXRQ_Chr02g0054111</name>
</gene>
<proteinExistence type="predicted"/>
<sequence>MVAAALFNSPRQLIWLKNIPAAKRKDGSVVSLIHGTATIPFWHEPLKRQGHRDTTYASSYYHRAPPRWSPTAFDHHCSVPNRHWPHNHRQIGRSQLYLFPNHNLNDTFPVCVSELIKNSKEGQLPAIKFLVGMHEPL</sequence>
<organism evidence="1 2">
    <name type="scientific">Helianthus annuus</name>
    <name type="common">Common sunflower</name>
    <dbReference type="NCBI Taxonomy" id="4232"/>
    <lineage>
        <taxon>Eukaryota</taxon>
        <taxon>Viridiplantae</taxon>
        <taxon>Streptophyta</taxon>
        <taxon>Embryophyta</taxon>
        <taxon>Tracheophyta</taxon>
        <taxon>Spermatophyta</taxon>
        <taxon>Magnoliopsida</taxon>
        <taxon>eudicotyledons</taxon>
        <taxon>Gunneridae</taxon>
        <taxon>Pentapetalae</taxon>
        <taxon>asterids</taxon>
        <taxon>campanulids</taxon>
        <taxon>Asterales</taxon>
        <taxon>Asteraceae</taxon>
        <taxon>Asteroideae</taxon>
        <taxon>Heliantheae alliance</taxon>
        <taxon>Heliantheae</taxon>
        <taxon>Helianthus</taxon>
    </lineage>
</organism>
<evidence type="ECO:0000313" key="2">
    <source>
        <dbReference type="Proteomes" id="UP000215914"/>
    </source>
</evidence>
<accession>A0A251VI01</accession>
<dbReference type="InParanoid" id="A0A251VI01"/>
<reference evidence="2" key="1">
    <citation type="journal article" date="2017" name="Nature">
        <title>The sunflower genome provides insights into oil metabolism, flowering and Asterid evolution.</title>
        <authorList>
            <person name="Badouin H."/>
            <person name="Gouzy J."/>
            <person name="Grassa C.J."/>
            <person name="Murat F."/>
            <person name="Staton S.E."/>
            <person name="Cottret L."/>
            <person name="Lelandais-Briere C."/>
            <person name="Owens G.L."/>
            <person name="Carrere S."/>
            <person name="Mayjonade B."/>
            <person name="Legrand L."/>
            <person name="Gill N."/>
            <person name="Kane N.C."/>
            <person name="Bowers J.E."/>
            <person name="Hubner S."/>
            <person name="Bellec A."/>
            <person name="Berard A."/>
            <person name="Berges H."/>
            <person name="Blanchet N."/>
            <person name="Boniface M.C."/>
            <person name="Brunel D."/>
            <person name="Catrice O."/>
            <person name="Chaidir N."/>
            <person name="Claudel C."/>
            <person name="Donnadieu C."/>
            <person name="Faraut T."/>
            <person name="Fievet G."/>
            <person name="Helmstetter N."/>
            <person name="King M."/>
            <person name="Knapp S.J."/>
            <person name="Lai Z."/>
            <person name="Le Paslier M.C."/>
            <person name="Lippi Y."/>
            <person name="Lorenzon L."/>
            <person name="Mandel J.R."/>
            <person name="Marage G."/>
            <person name="Marchand G."/>
            <person name="Marquand E."/>
            <person name="Bret-Mestries E."/>
            <person name="Morien E."/>
            <person name="Nambeesan S."/>
            <person name="Nguyen T."/>
            <person name="Pegot-Espagnet P."/>
            <person name="Pouilly N."/>
            <person name="Raftis F."/>
            <person name="Sallet E."/>
            <person name="Schiex T."/>
            <person name="Thomas J."/>
            <person name="Vandecasteele C."/>
            <person name="Vares D."/>
            <person name="Vear F."/>
            <person name="Vautrin S."/>
            <person name="Crespi M."/>
            <person name="Mangin B."/>
            <person name="Burke J.M."/>
            <person name="Salse J."/>
            <person name="Munos S."/>
            <person name="Vincourt P."/>
            <person name="Rieseberg L.H."/>
            <person name="Langlade N.B."/>
        </authorList>
    </citation>
    <scope>NUCLEOTIDE SEQUENCE [LARGE SCALE GENOMIC DNA]</scope>
    <source>
        <strain evidence="2">cv. SF193</strain>
    </source>
</reference>
<name>A0A251VI01_HELAN</name>
<keyword evidence="2" id="KW-1185">Reference proteome</keyword>
<dbReference type="AlphaFoldDB" id="A0A251VI01"/>
<evidence type="ECO:0000313" key="1">
    <source>
        <dbReference type="EMBL" id="OTG35190.1"/>
    </source>
</evidence>
<dbReference type="Proteomes" id="UP000215914">
    <property type="component" value="Chromosome 2"/>
</dbReference>
<protein>
    <submittedName>
        <fullName evidence="1">Uncharacterized protein</fullName>
    </submittedName>
</protein>